<reference evidence="2 3" key="1">
    <citation type="submission" date="2023-05" db="EMBL/GenBank/DDBJ databases">
        <title>A 100% complete, gapless, phased diploid assembly of the Scenedesmus obliquus UTEX 3031 genome.</title>
        <authorList>
            <person name="Biondi T.C."/>
            <person name="Hanschen E.R."/>
            <person name="Kwon T."/>
            <person name="Eng W."/>
            <person name="Kruse C.P.S."/>
            <person name="Koehler S.I."/>
            <person name="Kunde Y."/>
            <person name="Gleasner C.D."/>
            <person name="You Mak K.T."/>
            <person name="Polle J."/>
            <person name="Hovde B.T."/>
            <person name="Starkenburg S.R."/>
        </authorList>
    </citation>
    <scope>NUCLEOTIDE SEQUENCE [LARGE SCALE GENOMIC DNA]</scope>
    <source>
        <strain evidence="2 3">DOE0152z</strain>
    </source>
</reference>
<dbReference type="Proteomes" id="UP001244341">
    <property type="component" value="Chromosome 1b"/>
</dbReference>
<sequence length="312" mass="33315">MQAGAARQPRYAAADKLHLTPEAAQDIARRLRKAGPPKPGQPVLRVFRYGIDDLRLYKALDVAGLEGRVVVVDTMQFADAVLTSRNKRTGKAVNLAEARRAAQAAGVPLFVLRAVSAQRVLEALGPLLGLQREPQQQFDVAGQSVRGAVLQQTGSSSSSSHLGKEPRLLRWEEVEGDGSEELLQLLWRPAAADGSSSRSASRSTAVVVEPSPRWLAWCAAQQQAGQGGGGSSPAAADAAAAAAAAAGFTGGAAAVLECVRSADVEDAREALLPANPTQRAGERYKLHKPLRHGSRLRRRRLQRDLRLQQAPW</sequence>
<feature type="domain" description="Phosphotyrosine protein phosphatase" evidence="1">
    <location>
        <begin position="44"/>
        <end position="127"/>
    </location>
</feature>
<gene>
    <name evidence="2" type="ORF">OEZ85_008706</name>
</gene>
<dbReference type="EMBL" id="CP126208">
    <property type="protein sequence ID" value="WIA09299.1"/>
    <property type="molecule type" value="Genomic_DNA"/>
</dbReference>
<dbReference type="InterPro" id="IPR058670">
    <property type="entry name" value="PTPase_dom"/>
</dbReference>
<protein>
    <recommendedName>
        <fullName evidence="1">Phosphotyrosine protein phosphatase domain-containing protein</fullName>
    </recommendedName>
</protein>
<dbReference type="Pfam" id="PF25516">
    <property type="entry name" value="PTPase"/>
    <property type="match status" value="1"/>
</dbReference>
<accession>A0ABY8TJM3</accession>
<evidence type="ECO:0000259" key="1">
    <source>
        <dbReference type="Pfam" id="PF25516"/>
    </source>
</evidence>
<proteinExistence type="predicted"/>
<organism evidence="2 3">
    <name type="scientific">Tetradesmus obliquus</name>
    <name type="common">Green alga</name>
    <name type="synonym">Acutodesmus obliquus</name>
    <dbReference type="NCBI Taxonomy" id="3088"/>
    <lineage>
        <taxon>Eukaryota</taxon>
        <taxon>Viridiplantae</taxon>
        <taxon>Chlorophyta</taxon>
        <taxon>core chlorophytes</taxon>
        <taxon>Chlorophyceae</taxon>
        <taxon>CS clade</taxon>
        <taxon>Sphaeropleales</taxon>
        <taxon>Scenedesmaceae</taxon>
        <taxon>Tetradesmus</taxon>
    </lineage>
</organism>
<name>A0ABY8TJM3_TETOB</name>
<evidence type="ECO:0000313" key="3">
    <source>
        <dbReference type="Proteomes" id="UP001244341"/>
    </source>
</evidence>
<keyword evidence="3" id="KW-1185">Reference proteome</keyword>
<evidence type="ECO:0000313" key="2">
    <source>
        <dbReference type="EMBL" id="WIA09299.1"/>
    </source>
</evidence>